<dbReference type="InterPro" id="IPR036890">
    <property type="entry name" value="HATPase_C_sf"/>
</dbReference>
<evidence type="ECO:0000256" key="6">
    <source>
        <dbReference type="ARBA" id="ARBA00022777"/>
    </source>
</evidence>
<dbReference type="InterPro" id="IPR013656">
    <property type="entry name" value="PAS_4"/>
</dbReference>
<keyword evidence="4" id="KW-0808">Transferase</keyword>
<dbReference type="InterPro" id="IPR035965">
    <property type="entry name" value="PAS-like_dom_sf"/>
</dbReference>
<feature type="domain" description="Histidine kinase" evidence="9">
    <location>
        <begin position="379"/>
        <end position="587"/>
    </location>
</feature>
<dbReference type="PROSITE" id="PS50109">
    <property type="entry name" value="HIS_KIN"/>
    <property type="match status" value="1"/>
</dbReference>
<sequence>MGFPQREFNEGIAPEKSWRAAYESIQALHPSLPALDEDPLRPMEWEELVGNLLKALERAHRSLIQRETQLAGLRDHTDSLLMTSDDRTLARLSVQYLQKGYGFPEVLLALEELDTRDVRAYWSMEDGPFPKQGEILWSIEEIHGSLLSEILQGKRLPEKTTCEAVSRTALPHPSRITPAYYDILIPLPSRRRLGASQVGLLAVRLNGDEEEHSGLHLELEGIAYSLAASLENHRLQRDIMKAQRLREDLLRSLGHALIAVDRDGRVIAFNKAAVHWFGVDAGDVIGSSMDNLPESLRPMTRRLDSVITREKDQLSWEGDIKPAGGPPRPVSISANLLRDESGRPYGAVAVAADLSDVKTMEKQIRQLDRLAAVGRFTTAIAHEIKNPLTGIATGVEYLRRSFAEDASEQKDIQFISNEIQRLNRIIQDLFNLSHPRELIIEKVNPTQLVEESIKSIRADFEEKHVKIETHFDKKCRSVNADADRMRQVLINLLKNAAEASSEGQIVSVKTRLAGTQQVEIEVRDQGSGLTPEQSERLFEPFFTTKPGGTGLGLYICHGIVQHHGGRMVVESQPGEGSTFHVYLPAAGPR</sequence>
<dbReference type="Pfam" id="PF02518">
    <property type="entry name" value="HATPase_c"/>
    <property type="match status" value="1"/>
</dbReference>
<dbReference type="EMBL" id="JAHJDP010000072">
    <property type="protein sequence ID" value="MBU2691683.1"/>
    <property type="molecule type" value="Genomic_DNA"/>
</dbReference>
<feature type="domain" description="PAC" evidence="11">
    <location>
        <begin position="314"/>
        <end position="366"/>
    </location>
</feature>
<dbReference type="InterPro" id="IPR003661">
    <property type="entry name" value="HisK_dim/P_dom"/>
</dbReference>
<dbReference type="NCBIfam" id="TIGR00229">
    <property type="entry name" value="sensory_box"/>
    <property type="match status" value="1"/>
</dbReference>
<dbReference type="FunFam" id="3.30.565.10:FF:000006">
    <property type="entry name" value="Sensor histidine kinase WalK"/>
    <property type="match status" value="1"/>
</dbReference>
<dbReference type="PANTHER" id="PTHR43065:SF10">
    <property type="entry name" value="PEROXIDE STRESS-ACTIVATED HISTIDINE KINASE MAK3"/>
    <property type="match status" value="1"/>
</dbReference>
<dbReference type="CDD" id="cd00130">
    <property type="entry name" value="PAS"/>
    <property type="match status" value="1"/>
</dbReference>
<reference evidence="12" key="1">
    <citation type="submission" date="2021-05" db="EMBL/GenBank/DDBJ databases">
        <title>Energy efficiency and biological interactions define the core microbiome of deep oligotrophic groundwater.</title>
        <authorList>
            <person name="Mehrshad M."/>
            <person name="Lopez-Fernandez M."/>
            <person name="Bell E."/>
            <person name="Bernier-Latmani R."/>
            <person name="Bertilsson S."/>
            <person name="Dopson M."/>
        </authorList>
    </citation>
    <scope>NUCLEOTIDE SEQUENCE</scope>
    <source>
        <strain evidence="12">Modern_marine.mb.64</strain>
    </source>
</reference>
<evidence type="ECO:0000256" key="8">
    <source>
        <dbReference type="ARBA" id="ARBA00023012"/>
    </source>
</evidence>
<evidence type="ECO:0000313" key="12">
    <source>
        <dbReference type="EMBL" id="MBU2691683.1"/>
    </source>
</evidence>
<dbReference type="SMART" id="SM00388">
    <property type="entry name" value="HisKA"/>
    <property type="match status" value="1"/>
</dbReference>
<dbReference type="PANTHER" id="PTHR43065">
    <property type="entry name" value="SENSOR HISTIDINE KINASE"/>
    <property type="match status" value="1"/>
</dbReference>
<accession>A0A948RVB6</accession>
<keyword evidence="6" id="KW-0418">Kinase</keyword>
<evidence type="ECO:0000256" key="1">
    <source>
        <dbReference type="ARBA" id="ARBA00000085"/>
    </source>
</evidence>
<proteinExistence type="predicted"/>
<dbReference type="InterPro" id="IPR005467">
    <property type="entry name" value="His_kinase_dom"/>
</dbReference>
<evidence type="ECO:0000259" key="11">
    <source>
        <dbReference type="PROSITE" id="PS50113"/>
    </source>
</evidence>
<gene>
    <name evidence="12" type="ORF">KJ970_12220</name>
</gene>
<dbReference type="Gene3D" id="3.30.565.10">
    <property type="entry name" value="Histidine kinase-like ATPase, C-terminal domain"/>
    <property type="match status" value="1"/>
</dbReference>
<dbReference type="SUPFAM" id="SSF55874">
    <property type="entry name" value="ATPase domain of HSP90 chaperone/DNA topoisomerase II/histidine kinase"/>
    <property type="match status" value="1"/>
</dbReference>
<evidence type="ECO:0000256" key="4">
    <source>
        <dbReference type="ARBA" id="ARBA00022679"/>
    </source>
</evidence>
<dbReference type="Proteomes" id="UP000777784">
    <property type="component" value="Unassembled WGS sequence"/>
</dbReference>
<keyword evidence="8" id="KW-0902">Two-component regulatory system</keyword>
<comment type="caution">
    <text evidence="12">The sequence shown here is derived from an EMBL/GenBank/DDBJ whole genome shotgun (WGS) entry which is preliminary data.</text>
</comment>
<dbReference type="InterPro" id="IPR000014">
    <property type="entry name" value="PAS"/>
</dbReference>
<dbReference type="GO" id="GO:0000155">
    <property type="term" value="F:phosphorelay sensor kinase activity"/>
    <property type="evidence" value="ECO:0007669"/>
    <property type="project" value="InterPro"/>
</dbReference>
<keyword evidence="3" id="KW-0597">Phosphoprotein</keyword>
<dbReference type="InterPro" id="IPR000700">
    <property type="entry name" value="PAS-assoc_C"/>
</dbReference>
<dbReference type="CDD" id="cd00082">
    <property type="entry name" value="HisKA"/>
    <property type="match status" value="1"/>
</dbReference>
<evidence type="ECO:0000259" key="10">
    <source>
        <dbReference type="PROSITE" id="PS50112"/>
    </source>
</evidence>
<dbReference type="Pfam" id="PF00512">
    <property type="entry name" value="HisKA"/>
    <property type="match status" value="1"/>
</dbReference>
<dbReference type="AlphaFoldDB" id="A0A948RVB6"/>
<organism evidence="12 13">
    <name type="scientific">Eiseniibacteriota bacterium</name>
    <dbReference type="NCBI Taxonomy" id="2212470"/>
    <lineage>
        <taxon>Bacteria</taxon>
        <taxon>Candidatus Eiseniibacteriota</taxon>
    </lineage>
</organism>
<keyword evidence="7" id="KW-0067">ATP-binding</keyword>
<evidence type="ECO:0000256" key="7">
    <source>
        <dbReference type="ARBA" id="ARBA00022840"/>
    </source>
</evidence>
<dbReference type="Gene3D" id="3.30.450.20">
    <property type="entry name" value="PAS domain"/>
    <property type="match status" value="1"/>
</dbReference>
<evidence type="ECO:0000259" key="9">
    <source>
        <dbReference type="PROSITE" id="PS50109"/>
    </source>
</evidence>
<dbReference type="Gene3D" id="1.10.287.130">
    <property type="match status" value="1"/>
</dbReference>
<dbReference type="EC" id="2.7.13.3" evidence="2"/>
<comment type="catalytic activity">
    <reaction evidence="1">
        <text>ATP + protein L-histidine = ADP + protein N-phospho-L-histidine.</text>
        <dbReference type="EC" id="2.7.13.3"/>
    </reaction>
</comment>
<dbReference type="SUPFAM" id="SSF55785">
    <property type="entry name" value="PYP-like sensor domain (PAS domain)"/>
    <property type="match status" value="1"/>
</dbReference>
<keyword evidence="5" id="KW-0547">Nucleotide-binding</keyword>
<dbReference type="PRINTS" id="PR00344">
    <property type="entry name" value="BCTRLSENSOR"/>
</dbReference>
<dbReference type="InterPro" id="IPR036097">
    <property type="entry name" value="HisK_dim/P_sf"/>
</dbReference>
<dbReference type="Pfam" id="PF08448">
    <property type="entry name" value="PAS_4"/>
    <property type="match status" value="1"/>
</dbReference>
<evidence type="ECO:0000256" key="3">
    <source>
        <dbReference type="ARBA" id="ARBA00022553"/>
    </source>
</evidence>
<dbReference type="GO" id="GO:0005524">
    <property type="term" value="F:ATP binding"/>
    <property type="evidence" value="ECO:0007669"/>
    <property type="project" value="UniProtKB-KW"/>
</dbReference>
<dbReference type="PROSITE" id="PS50112">
    <property type="entry name" value="PAS"/>
    <property type="match status" value="1"/>
</dbReference>
<dbReference type="PROSITE" id="PS50113">
    <property type="entry name" value="PAC"/>
    <property type="match status" value="1"/>
</dbReference>
<dbReference type="InterPro" id="IPR004358">
    <property type="entry name" value="Sig_transdc_His_kin-like_C"/>
</dbReference>
<evidence type="ECO:0000256" key="2">
    <source>
        <dbReference type="ARBA" id="ARBA00012438"/>
    </source>
</evidence>
<dbReference type="SMART" id="SM00387">
    <property type="entry name" value="HATPase_c"/>
    <property type="match status" value="1"/>
</dbReference>
<dbReference type="SUPFAM" id="SSF47384">
    <property type="entry name" value="Homodimeric domain of signal transducing histidine kinase"/>
    <property type="match status" value="1"/>
</dbReference>
<evidence type="ECO:0000256" key="5">
    <source>
        <dbReference type="ARBA" id="ARBA00022741"/>
    </source>
</evidence>
<feature type="domain" description="PAS" evidence="10">
    <location>
        <begin position="242"/>
        <end position="298"/>
    </location>
</feature>
<protein>
    <recommendedName>
        <fullName evidence="2">histidine kinase</fullName>
        <ecNumber evidence="2">2.7.13.3</ecNumber>
    </recommendedName>
</protein>
<name>A0A948RVB6_UNCEI</name>
<dbReference type="InterPro" id="IPR003594">
    <property type="entry name" value="HATPase_dom"/>
</dbReference>
<evidence type="ECO:0000313" key="13">
    <source>
        <dbReference type="Proteomes" id="UP000777784"/>
    </source>
</evidence>